<evidence type="ECO:0008006" key="5">
    <source>
        <dbReference type="Google" id="ProtNLM"/>
    </source>
</evidence>
<keyword evidence="2" id="KW-0812">Transmembrane</keyword>
<accession>A0AAD9VMB1</accession>
<reference evidence="3" key="2">
    <citation type="journal article" date="2023" name="Commun. Biol.">
        <title>Intrasexual cuticular hydrocarbon dimorphism in a wasp sheds light on hydrocarbon biosynthesis genes in Hymenoptera.</title>
        <authorList>
            <person name="Moris V.C."/>
            <person name="Podsiadlowski L."/>
            <person name="Martin S."/>
            <person name="Oeyen J.P."/>
            <person name="Donath A."/>
            <person name="Petersen M."/>
            <person name="Wilbrandt J."/>
            <person name="Misof B."/>
            <person name="Liedtke D."/>
            <person name="Thamm M."/>
            <person name="Scheiner R."/>
            <person name="Schmitt T."/>
            <person name="Niehuis O."/>
        </authorList>
    </citation>
    <scope>NUCLEOTIDE SEQUENCE</scope>
    <source>
        <strain evidence="3">GBR_01_08_01A</strain>
    </source>
</reference>
<dbReference type="Proteomes" id="UP001258017">
    <property type="component" value="Unassembled WGS sequence"/>
</dbReference>
<feature type="repeat" description="ANK" evidence="1">
    <location>
        <begin position="108"/>
        <end position="140"/>
    </location>
</feature>
<name>A0AAD9VMB1_9HYME</name>
<organism evidence="3 4">
    <name type="scientific">Odynerus spinipes</name>
    <dbReference type="NCBI Taxonomy" id="1348599"/>
    <lineage>
        <taxon>Eukaryota</taxon>
        <taxon>Metazoa</taxon>
        <taxon>Ecdysozoa</taxon>
        <taxon>Arthropoda</taxon>
        <taxon>Hexapoda</taxon>
        <taxon>Insecta</taxon>
        <taxon>Pterygota</taxon>
        <taxon>Neoptera</taxon>
        <taxon>Endopterygota</taxon>
        <taxon>Hymenoptera</taxon>
        <taxon>Apocrita</taxon>
        <taxon>Aculeata</taxon>
        <taxon>Vespoidea</taxon>
        <taxon>Vespidae</taxon>
        <taxon>Eumeninae</taxon>
        <taxon>Odynerus</taxon>
    </lineage>
</organism>
<evidence type="ECO:0000313" key="4">
    <source>
        <dbReference type="Proteomes" id="UP001258017"/>
    </source>
</evidence>
<keyword evidence="2" id="KW-0472">Membrane</keyword>
<evidence type="ECO:0000256" key="1">
    <source>
        <dbReference type="PROSITE-ProRule" id="PRU00023"/>
    </source>
</evidence>
<protein>
    <recommendedName>
        <fullName evidence="5">Ankyrin repeat protein</fullName>
    </recommendedName>
</protein>
<reference evidence="3" key="1">
    <citation type="submission" date="2021-08" db="EMBL/GenBank/DDBJ databases">
        <authorList>
            <person name="Misof B."/>
            <person name="Oliver O."/>
            <person name="Podsiadlowski L."/>
            <person name="Donath A."/>
            <person name="Peters R."/>
            <person name="Mayer C."/>
            <person name="Rust J."/>
            <person name="Gunkel S."/>
            <person name="Lesny P."/>
            <person name="Martin S."/>
            <person name="Oeyen J.P."/>
            <person name="Petersen M."/>
            <person name="Panagiotis P."/>
            <person name="Wilbrandt J."/>
            <person name="Tanja T."/>
        </authorList>
    </citation>
    <scope>NUCLEOTIDE SEQUENCE</scope>
    <source>
        <strain evidence="3">GBR_01_08_01A</strain>
        <tissue evidence="3">Thorax + abdomen</tissue>
    </source>
</reference>
<keyword evidence="4" id="KW-1185">Reference proteome</keyword>
<proteinExistence type="predicted"/>
<dbReference type="SUPFAM" id="SSF48403">
    <property type="entry name" value="Ankyrin repeat"/>
    <property type="match status" value="1"/>
</dbReference>
<dbReference type="PROSITE" id="PS50297">
    <property type="entry name" value="ANK_REP_REGION"/>
    <property type="match status" value="1"/>
</dbReference>
<dbReference type="PROSITE" id="PS50088">
    <property type="entry name" value="ANK_REPEAT"/>
    <property type="match status" value="1"/>
</dbReference>
<gene>
    <name evidence="3" type="ORF">KPH14_007528</name>
</gene>
<comment type="caution">
    <text evidence="3">The sequence shown here is derived from an EMBL/GenBank/DDBJ whole genome shotgun (WGS) entry which is preliminary data.</text>
</comment>
<keyword evidence="2" id="KW-1133">Transmembrane helix</keyword>
<dbReference type="Pfam" id="PF13606">
    <property type="entry name" value="Ank_3"/>
    <property type="match status" value="1"/>
</dbReference>
<dbReference type="AlphaFoldDB" id="A0AAD9VMB1"/>
<dbReference type="Gene3D" id="1.25.40.20">
    <property type="entry name" value="Ankyrin repeat-containing domain"/>
    <property type="match status" value="1"/>
</dbReference>
<evidence type="ECO:0000313" key="3">
    <source>
        <dbReference type="EMBL" id="KAK2579843.1"/>
    </source>
</evidence>
<dbReference type="EMBL" id="JAIFRP010000073">
    <property type="protein sequence ID" value="KAK2579843.1"/>
    <property type="molecule type" value="Genomic_DNA"/>
</dbReference>
<dbReference type="InterPro" id="IPR036770">
    <property type="entry name" value="Ankyrin_rpt-contain_sf"/>
</dbReference>
<keyword evidence="1" id="KW-0040">ANK repeat</keyword>
<feature type="transmembrane region" description="Helical" evidence="2">
    <location>
        <begin position="6"/>
        <end position="22"/>
    </location>
</feature>
<evidence type="ECO:0000256" key="2">
    <source>
        <dbReference type="SAM" id="Phobius"/>
    </source>
</evidence>
<sequence length="225" mass="25975">MDTSKTRIAVILFIMCIILYLYNRIKRKYYNNTNKAGLTIRTSNKLKENKYPDQCISKQIVDKTITHKEILLKLHDATDKCYMTVYALKCIQLVNYCPHLINIPHGLDGYTPFHRVCFHGNTCLIEYMLAKGANPFLTTYTGENAICIALYYFLKNPSNTDFTCLNILCEAGCHLDTPNVQYDIFIKAALNTNNKLLAEWILLHSKIGRPLRSYSEPQNFICHTF</sequence>
<dbReference type="InterPro" id="IPR002110">
    <property type="entry name" value="Ankyrin_rpt"/>
</dbReference>